<feature type="transmembrane region" description="Helical" evidence="5">
    <location>
        <begin position="15"/>
        <end position="33"/>
    </location>
</feature>
<dbReference type="EMBL" id="QSAJ01000021">
    <property type="protein sequence ID" value="RGW52685.1"/>
    <property type="molecule type" value="Genomic_DNA"/>
</dbReference>
<keyword evidence="4 5" id="KW-0472">Membrane</keyword>
<organism evidence="7 8">
    <name type="scientific">Dorea formicigenerans</name>
    <dbReference type="NCBI Taxonomy" id="39486"/>
    <lineage>
        <taxon>Bacteria</taxon>
        <taxon>Bacillati</taxon>
        <taxon>Bacillota</taxon>
        <taxon>Clostridia</taxon>
        <taxon>Lachnospirales</taxon>
        <taxon>Lachnospiraceae</taxon>
        <taxon>Dorea</taxon>
    </lineage>
</organism>
<feature type="transmembrane region" description="Helical" evidence="5">
    <location>
        <begin position="355"/>
        <end position="377"/>
    </location>
</feature>
<feature type="transmembrane region" description="Helical" evidence="5">
    <location>
        <begin position="264"/>
        <end position="285"/>
    </location>
</feature>
<dbReference type="GO" id="GO:0016020">
    <property type="term" value="C:membrane"/>
    <property type="evidence" value="ECO:0007669"/>
    <property type="project" value="UniProtKB-SubCell"/>
</dbReference>
<dbReference type="Proteomes" id="UP000266376">
    <property type="component" value="Unassembled WGS sequence"/>
</dbReference>
<dbReference type="InterPro" id="IPR013525">
    <property type="entry name" value="ABC2_TM"/>
</dbReference>
<keyword evidence="3 5" id="KW-1133">Transmembrane helix</keyword>
<proteinExistence type="predicted"/>
<evidence type="ECO:0000259" key="6">
    <source>
        <dbReference type="Pfam" id="PF12698"/>
    </source>
</evidence>
<evidence type="ECO:0000256" key="5">
    <source>
        <dbReference type="SAM" id="Phobius"/>
    </source>
</evidence>
<dbReference type="PANTHER" id="PTHR43027:SF1">
    <property type="entry name" value="DOXORUBICIN RESISTANCE ABC TRANSPORTER PERMEASE PROTEIN DRRC-RELATED"/>
    <property type="match status" value="1"/>
</dbReference>
<evidence type="ECO:0000313" key="7">
    <source>
        <dbReference type="EMBL" id="RGW52685.1"/>
    </source>
</evidence>
<dbReference type="InterPro" id="IPR052902">
    <property type="entry name" value="ABC-2_transporter"/>
</dbReference>
<name>A0A395XMD7_9FIRM</name>
<accession>A0A395XMD7</accession>
<evidence type="ECO:0000256" key="3">
    <source>
        <dbReference type="ARBA" id="ARBA00022989"/>
    </source>
</evidence>
<feature type="transmembrane region" description="Helical" evidence="5">
    <location>
        <begin position="297"/>
        <end position="316"/>
    </location>
</feature>
<evidence type="ECO:0000256" key="4">
    <source>
        <dbReference type="ARBA" id="ARBA00023136"/>
    </source>
</evidence>
<comment type="caution">
    <text evidence="7">The sequence shown here is derived from an EMBL/GenBank/DDBJ whole genome shotgun (WGS) entry which is preliminary data.</text>
</comment>
<evidence type="ECO:0000256" key="1">
    <source>
        <dbReference type="ARBA" id="ARBA00004141"/>
    </source>
</evidence>
<protein>
    <submittedName>
        <fullName evidence="7">ABC transporter permease</fullName>
    </submittedName>
</protein>
<dbReference type="Pfam" id="PF12698">
    <property type="entry name" value="ABC2_membrane_3"/>
    <property type="match status" value="1"/>
</dbReference>
<reference evidence="7 8" key="1">
    <citation type="submission" date="2018-08" db="EMBL/GenBank/DDBJ databases">
        <title>A genome reference for cultivated species of the human gut microbiota.</title>
        <authorList>
            <person name="Zou Y."/>
            <person name="Xue W."/>
            <person name="Luo G."/>
        </authorList>
    </citation>
    <scope>NUCLEOTIDE SEQUENCE [LARGE SCALE GENOMIC DNA]</scope>
    <source>
        <strain evidence="7 8">AF12-11</strain>
    </source>
</reference>
<sequence>MTVFKGFLTITKRNLGYVFMYIIIFLTITIAVQKSELTDTDKMFEQTKLDIAVIDHDKSPVSEALTDYLASRHNLIDIPDTKTAIQDNLFYRHVYYVLTIPKDFTQSCKSKTASLTVTKVPGSTSGYYVDSQVNAWVQEMHMLLASGYSAEDATVMLKEAMTEESHVTMLDQNGYGGNIPMHAYMYQYMPYIILSILCYVIITIMMSFNNPEVRSRILCTSISNRKYNLQLALGCTVIGLAVWFLCTLLPIILYGKTFLSDTNLTYYLTNSFMMSLSALSLAFFVSTFTDKEQLVSAVVNVVSLGMSFLCGVFVNMEILGKSVQKIAQFLPVYWYEVANNLLKSHNTFSGTQIHTLYTCYGIQLLFALAFLSLALIAGRMRRQTV</sequence>
<feature type="domain" description="ABC-2 type transporter transmembrane" evidence="6">
    <location>
        <begin position="22"/>
        <end position="375"/>
    </location>
</feature>
<comment type="subcellular location">
    <subcellularLocation>
        <location evidence="1">Membrane</location>
        <topology evidence="1">Multi-pass membrane protein</topology>
    </subcellularLocation>
</comment>
<evidence type="ECO:0000256" key="2">
    <source>
        <dbReference type="ARBA" id="ARBA00022692"/>
    </source>
</evidence>
<gene>
    <name evidence="7" type="ORF">DWV67_09425</name>
</gene>
<feature type="transmembrane region" description="Helical" evidence="5">
    <location>
        <begin position="188"/>
        <end position="208"/>
    </location>
</feature>
<feature type="transmembrane region" description="Helical" evidence="5">
    <location>
        <begin position="229"/>
        <end position="252"/>
    </location>
</feature>
<dbReference type="PANTHER" id="PTHR43027">
    <property type="entry name" value="DOXORUBICIN RESISTANCE ABC TRANSPORTER PERMEASE PROTEIN DRRC-RELATED"/>
    <property type="match status" value="1"/>
</dbReference>
<evidence type="ECO:0000313" key="8">
    <source>
        <dbReference type="Proteomes" id="UP000266376"/>
    </source>
</evidence>
<keyword evidence="2 5" id="KW-0812">Transmembrane</keyword>
<dbReference type="Gene3D" id="3.40.1710.10">
    <property type="entry name" value="abc type-2 transporter like domain"/>
    <property type="match status" value="1"/>
</dbReference>
<dbReference type="AlphaFoldDB" id="A0A395XMD7"/>
<dbReference type="GO" id="GO:0140359">
    <property type="term" value="F:ABC-type transporter activity"/>
    <property type="evidence" value="ECO:0007669"/>
    <property type="project" value="InterPro"/>
</dbReference>